<organism evidence="1 2">
    <name type="scientific">Pseudanabaena cinerea FACHB-1277</name>
    <dbReference type="NCBI Taxonomy" id="2949581"/>
    <lineage>
        <taxon>Bacteria</taxon>
        <taxon>Bacillati</taxon>
        <taxon>Cyanobacteriota</taxon>
        <taxon>Cyanophyceae</taxon>
        <taxon>Pseudanabaenales</taxon>
        <taxon>Pseudanabaenaceae</taxon>
        <taxon>Pseudanabaena</taxon>
        <taxon>Pseudanabaena cinerea</taxon>
    </lineage>
</organism>
<dbReference type="Proteomes" id="UP000631421">
    <property type="component" value="Unassembled WGS sequence"/>
</dbReference>
<protein>
    <submittedName>
        <fullName evidence="1">Uncharacterized protein</fullName>
    </submittedName>
</protein>
<dbReference type="EMBL" id="JACJPY010000025">
    <property type="protein sequence ID" value="MBD2150429.1"/>
    <property type="molecule type" value="Genomic_DNA"/>
</dbReference>
<reference evidence="1" key="2">
    <citation type="submission" date="2020-08" db="EMBL/GenBank/DDBJ databases">
        <authorList>
            <person name="Chen M."/>
            <person name="Teng W."/>
            <person name="Zhao L."/>
            <person name="Hu C."/>
            <person name="Zhou Y."/>
            <person name="Han B."/>
            <person name="Song L."/>
            <person name="Shu W."/>
        </authorList>
    </citation>
    <scope>NUCLEOTIDE SEQUENCE</scope>
    <source>
        <strain evidence="1">FACHB-1277</strain>
    </source>
</reference>
<reference evidence="1" key="1">
    <citation type="journal article" date="2015" name="ISME J.">
        <title>Draft Genome Sequence of Streptomyces incarnatus NRRL8089, which Produces the Nucleoside Antibiotic Sinefungin.</title>
        <authorList>
            <person name="Oshima K."/>
            <person name="Hattori M."/>
            <person name="Shimizu H."/>
            <person name="Fukuda K."/>
            <person name="Nemoto M."/>
            <person name="Inagaki K."/>
            <person name="Tamura T."/>
        </authorList>
    </citation>
    <scope>NUCLEOTIDE SEQUENCE</scope>
    <source>
        <strain evidence="1">FACHB-1277</strain>
    </source>
</reference>
<dbReference type="AlphaFoldDB" id="A0A926USH0"/>
<accession>A0A926USH0</accession>
<evidence type="ECO:0000313" key="2">
    <source>
        <dbReference type="Proteomes" id="UP000631421"/>
    </source>
</evidence>
<keyword evidence="2" id="KW-1185">Reference proteome</keyword>
<gene>
    <name evidence="1" type="ORF">H6F44_09900</name>
</gene>
<comment type="caution">
    <text evidence="1">The sequence shown here is derived from an EMBL/GenBank/DDBJ whole genome shotgun (WGS) entry which is preliminary data.</text>
</comment>
<name>A0A926USH0_9CYAN</name>
<evidence type="ECO:0000313" key="1">
    <source>
        <dbReference type="EMBL" id="MBD2150429.1"/>
    </source>
</evidence>
<proteinExistence type="predicted"/>
<sequence length="211" mass="24001">MKARQADRNIERQMVNDQVVARLGVMMNAPVAKPSLVEISTDLIELSPLHSYIFAGTAHATEFIKDCSDDRELFLHTKEPANRDRFALLCVLYGWVYARDHQFIYRKLKPNLVHSVDHGHFFIGGPDWNIERLTRTTDVQLDRLLLETCKLTCQELESAVNACLAVTEAQILEAVAAPPTDWGLTIDDRLALVEYLMSRQKQIMAVFTNLC</sequence>